<dbReference type="Proteomes" id="UP000317043">
    <property type="component" value="Unassembled WGS sequence"/>
</dbReference>
<dbReference type="OrthoDB" id="8773773at2"/>
<dbReference type="PROSITE" id="PS00211">
    <property type="entry name" value="ABC_TRANSPORTER_1"/>
    <property type="match status" value="1"/>
</dbReference>
<dbReference type="GO" id="GO:0005524">
    <property type="term" value="F:ATP binding"/>
    <property type="evidence" value="ECO:0007669"/>
    <property type="project" value="UniProtKB-KW"/>
</dbReference>
<sequence>MDTNTEPGSIVVDGVGLTFTPPRRDPVVALEDVNLTVAPGEFVCVVGASGSGKSTLLRLLDGLLEPTYGTITAGGEEVSGPSPDRAMVFQTDNLMPWSTVIDNVAYGLVLGGMKRSEAREIAATQLERVGLAKSARQYPRQLSGGMRQRVNIARALAVNPQVLLLDEPFAALDAQTREIMSAELLGIWSADQKTVVFITHQIDEAVYLADRVVVLSAHPGTVREIVTVPFDRPRDLSLKRTPEFGRIVDHIWSLIEDEVRGSLGLS</sequence>
<dbReference type="SMART" id="SM00382">
    <property type="entry name" value="AAA"/>
    <property type="match status" value="1"/>
</dbReference>
<evidence type="ECO:0000259" key="4">
    <source>
        <dbReference type="PROSITE" id="PS50893"/>
    </source>
</evidence>
<feature type="domain" description="ABC transporter" evidence="4">
    <location>
        <begin position="12"/>
        <end position="238"/>
    </location>
</feature>
<reference evidence="5 6" key="1">
    <citation type="submission" date="2019-06" db="EMBL/GenBank/DDBJ databases">
        <title>Sequencing the genomes of 1000 actinobacteria strains.</title>
        <authorList>
            <person name="Klenk H.-P."/>
        </authorList>
    </citation>
    <scope>NUCLEOTIDE SEQUENCE [LARGE SCALE GENOMIC DNA]</scope>
    <source>
        <strain evidence="5 6">DSM 45928</strain>
    </source>
</reference>
<dbReference type="Gene3D" id="3.40.50.300">
    <property type="entry name" value="P-loop containing nucleotide triphosphate hydrolases"/>
    <property type="match status" value="1"/>
</dbReference>
<organism evidence="5 6">
    <name type="scientific">Stackebrandtia endophytica</name>
    <dbReference type="NCBI Taxonomy" id="1496996"/>
    <lineage>
        <taxon>Bacteria</taxon>
        <taxon>Bacillati</taxon>
        <taxon>Actinomycetota</taxon>
        <taxon>Actinomycetes</taxon>
        <taxon>Glycomycetales</taxon>
        <taxon>Glycomycetaceae</taxon>
        <taxon>Stackebrandtia</taxon>
    </lineage>
</organism>
<dbReference type="PANTHER" id="PTHR42788:SF13">
    <property type="entry name" value="ALIPHATIC SULFONATES IMPORT ATP-BINDING PROTEIN SSUB"/>
    <property type="match status" value="1"/>
</dbReference>
<dbReference type="InParanoid" id="A0A543ATI8"/>
<gene>
    <name evidence="5" type="ORF">FB566_1409</name>
</gene>
<dbReference type="CDD" id="cd03293">
    <property type="entry name" value="ABC_NrtD_SsuB_transporters"/>
    <property type="match status" value="1"/>
</dbReference>
<dbReference type="PANTHER" id="PTHR42788">
    <property type="entry name" value="TAURINE IMPORT ATP-BINDING PROTEIN-RELATED"/>
    <property type="match status" value="1"/>
</dbReference>
<proteinExistence type="predicted"/>
<dbReference type="InterPro" id="IPR003439">
    <property type="entry name" value="ABC_transporter-like_ATP-bd"/>
</dbReference>
<dbReference type="InterPro" id="IPR017871">
    <property type="entry name" value="ABC_transporter-like_CS"/>
</dbReference>
<dbReference type="PROSITE" id="PS50893">
    <property type="entry name" value="ABC_TRANSPORTER_2"/>
    <property type="match status" value="1"/>
</dbReference>
<protein>
    <submittedName>
        <fullName evidence="5">NitT/TauT family transport system ATP-binding protein</fullName>
    </submittedName>
</protein>
<accession>A0A543ATI8</accession>
<dbReference type="EMBL" id="VFOW01000001">
    <property type="protein sequence ID" value="TQL75893.1"/>
    <property type="molecule type" value="Genomic_DNA"/>
</dbReference>
<dbReference type="SUPFAM" id="SSF52540">
    <property type="entry name" value="P-loop containing nucleoside triphosphate hydrolases"/>
    <property type="match status" value="1"/>
</dbReference>
<dbReference type="Pfam" id="PF00005">
    <property type="entry name" value="ABC_tran"/>
    <property type="match status" value="1"/>
</dbReference>
<keyword evidence="6" id="KW-1185">Reference proteome</keyword>
<keyword evidence="1" id="KW-0813">Transport</keyword>
<evidence type="ECO:0000256" key="3">
    <source>
        <dbReference type="ARBA" id="ARBA00022840"/>
    </source>
</evidence>
<dbReference type="InterPro" id="IPR027417">
    <property type="entry name" value="P-loop_NTPase"/>
</dbReference>
<evidence type="ECO:0000256" key="1">
    <source>
        <dbReference type="ARBA" id="ARBA00022448"/>
    </source>
</evidence>
<dbReference type="InterPro" id="IPR003593">
    <property type="entry name" value="AAA+_ATPase"/>
</dbReference>
<dbReference type="AlphaFoldDB" id="A0A543ATI8"/>
<comment type="caution">
    <text evidence="5">The sequence shown here is derived from an EMBL/GenBank/DDBJ whole genome shotgun (WGS) entry which is preliminary data.</text>
</comment>
<keyword evidence="2" id="KW-0547">Nucleotide-binding</keyword>
<dbReference type="GO" id="GO:0016887">
    <property type="term" value="F:ATP hydrolysis activity"/>
    <property type="evidence" value="ECO:0007669"/>
    <property type="project" value="InterPro"/>
</dbReference>
<dbReference type="InterPro" id="IPR050166">
    <property type="entry name" value="ABC_transporter_ATP-bind"/>
</dbReference>
<evidence type="ECO:0000313" key="6">
    <source>
        <dbReference type="Proteomes" id="UP000317043"/>
    </source>
</evidence>
<evidence type="ECO:0000256" key="2">
    <source>
        <dbReference type="ARBA" id="ARBA00022741"/>
    </source>
</evidence>
<evidence type="ECO:0000313" key="5">
    <source>
        <dbReference type="EMBL" id="TQL75893.1"/>
    </source>
</evidence>
<keyword evidence="3 5" id="KW-0067">ATP-binding</keyword>
<dbReference type="RefSeq" id="WP_142036478.1">
    <property type="nucleotide sequence ID" value="NZ_JBHTGS010000001.1"/>
</dbReference>
<name>A0A543ATI8_9ACTN</name>